<dbReference type="PANTHER" id="PTHR12270">
    <property type="entry name" value="GLYCOSYLTRANSFERASE-RELATED"/>
    <property type="match status" value="1"/>
</dbReference>
<dbReference type="OrthoDB" id="411524at2759"/>
<dbReference type="GO" id="GO:0042285">
    <property type="term" value="F:xylosyltransferase activity"/>
    <property type="evidence" value="ECO:0007669"/>
    <property type="project" value="TreeGrafter"/>
</dbReference>
<keyword evidence="2 7" id="KW-0812">Transmembrane</keyword>
<reference evidence="9" key="2">
    <citation type="submission" date="2015-01" db="EMBL/GenBank/DDBJ databases">
        <title>Evolutionary Origins and Diversification of the Mycorrhizal Mutualists.</title>
        <authorList>
            <consortium name="DOE Joint Genome Institute"/>
            <consortium name="Mycorrhizal Genomics Consortium"/>
            <person name="Kohler A."/>
            <person name="Kuo A."/>
            <person name="Nagy L.G."/>
            <person name="Floudas D."/>
            <person name="Copeland A."/>
            <person name="Barry K.W."/>
            <person name="Cichocki N."/>
            <person name="Veneault-Fourrey C."/>
            <person name="LaButti K."/>
            <person name="Lindquist E.A."/>
            <person name="Lipzen A."/>
            <person name="Lundell T."/>
            <person name="Morin E."/>
            <person name="Murat C."/>
            <person name="Riley R."/>
            <person name="Ohm R."/>
            <person name="Sun H."/>
            <person name="Tunlid A."/>
            <person name="Henrissat B."/>
            <person name="Grigoriev I.V."/>
            <person name="Hibbett D.S."/>
            <person name="Martin F."/>
        </authorList>
    </citation>
    <scope>NUCLEOTIDE SEQUENCE [LARGE SCALE GENOMIC DNA]</scope>
    <source>
        <strain evidence="9">ATCC 200175</strain>
    </source>
</reference>
<evidence type="ECO:0000313" key="9">
    <source>
        <dbReference type="Proteomes" id="UP000053647"/>
    </source>
</evidence>
<keyword evidence="3" id="KW-0735">Signal-anchor</keyword>
<keyword evidence="5 7" id="KW-0472">Membrane</keyword>
<dbReference type="GO" id="GO:0035269">
    <property type="term" value="P:protein O-linked glycosylation via mannose"/>
    <property type="evidence" value="ECO:0007669"/>
    <property type="project" value="TreeGrafter"/>
</dbReference>
<reference evidence="8 9" key="1">
    <citation type="submission" date="2014-06" db="EMBL/GenBank/DDBJ databases">
        <authorList>
            <consortium name="DOE Joint Genome Institute"/>
            <person name="Kuo A."/>
            <person name="Kohler A."/>
            <person name="Nagy L.G."/>
            <person name="Floudas D."/>
            <person name="Copeland A."/>
            <person name="Barry K.W."/>
            <person name="Cichocki N."/>
            <person name="Veneault-Fourrey C."/>
            <person name="LaButti K."/>
            <person name="Lindquist E.A."/>
            <person name="Lipzen A."/>
            <person name="Lundell T."/>
            <person name="Morin E."/>
            <person name="Murat C."/>
            <person name="Sun H."/>
            <person name="Tunlid A."/>
            <person name="Henrissat B."/>
            <person name="Grigoriev I.V."/>
            <person name="Hibbett D.S."/>
            <person name="Martin F."/>
            <person name="Nordberg H.P."/>
            <person name="Cantor M.N."/>
            <person name="Hua S.X."/>
        </authorList>
    </citation>
    <scope>NUCLEOTIDE SEQUENCE [LARGE SCALE GENOMIC DNA]</scope>
    <source>
        <strain evidence="8 9">ATCC 200175</strain>
    </source>
</reference>
<dbReference type="PANTHER" id="PTHR12270:SF25">
    <property type="entry name" value="GLYCOSYLTRANSFERASE-LIKE PROTEIN LARGE"/>
    <property type="match status" value="1"/>
</dbReference>
<gene>
    <name evidence="8" type="ORF">PAXINDRAFT_11618</name>
</gene>
<sequence>MLTRKLIHFLATVFVASAIVYSTYSLLMIPALKMRQSFDTVPAETGESAKYIESKHKASAKLPGESLYWPTTPRGETGLGTQEFIMSENLFLSKAFSQSMQPCRIIPFYYKASATFEEDDITVTTLVTFNRFQVFRELAKRYRGTDPSLGFPQYQTVGAGPISAAIHVKPSASRIVLDALHELYISTPEMSTFVDVHLVLSPFDRQLNTWRNAARLFARTAFVMMLDVDFAICTDFRRHIRASLGSEVGQSLRDGRAALVVPAFEYVKQQDGIDASMFPNDKKSLLELVKAGKIDMFHKSWAPGHNSSDYPRFYAAASGEVYRIKHYQSAYEPYVIFRKEGPPWCDERFVGYGGNKAACLYEMYLSGMSFYVLADHFLVHQSHAYEEAARRLERKNNRKIYQEFKEEACLRYIRQHHDTGTLNTTLGHNVQEECRKIKGVPRASMHITEGKL</sequence>
<organism evidence="8 9">
    <name type="scientific">Paxillus involutus ATCC 200175</name>
    <dbReference type="NCBI Taxonomy" id="664439"/>
    <lineage>
        <taxon>Eukaryota</taxon>
        <taxon>Fungi</taxon>
        <taxon>Dikarya</taxon>
        <taxon>Basidiomycota</taxon>
        <taxon>Agaricomycotina</taxon>
        <taxon>Agaricomycetes</taxon>
        <taxon>Agaricomycetidae</taxon>
        <taxon>Boletales</taxon>
        <taxon>Paxilineae</taxon>
        <taxon>Paxillaceae</taxon>
        <taxon>Paxillus</taxon>
    </lineage>
</organism>
<feature type="transmembrane region" description="Helical" evidence="7">
    <location>
        <begin position="6"/>
        <end position="27"/>
    </location>
</feature>
<dbReference type="HOGENOM" id="CLU_034771_2_0_1"/>
<keyword evidence="9" id="KW-1185">Reference proteome</keyword>
<keyword evidence="4 7" id="KW-1133">Transmembrane helix</keyword>
<evidence type="ECO:0000256" key="7">
    <source>
        <dbReference type="SAM" id="Phobius"/>
    </source>
</evidence>
<proteinExistence type="predicted"/>
<dbReference type="GO" id="GO:0015020">
    <property type="term" value="F:glucuronosyltransferase activity"/>
    <property type="evidence" value="ECO:0007669"/>
    <property type="project" value="TreeGrafter"/>
</dbReference>
<protein>
    <submittedName>
        <fullName evidence="8">Unplaced genomic scaffold PAXINscaffold_14, whole genome shotgun sequence</fullName>
    </submittedName>
</protein>
<dbReference type="GO" id="GO:0016020">
    <property type="term" value="C:membrane"/>
    <property type="evidence" value="ECO:0007669"/>
    <property type="project" value="UniProtKB-SubCell"/>
</dbReference>
<evidence type="ECO:0000256" key="3">
    <source>
        <dbReference type="ARBA" id="ARBA00022968"/>
    </source>
</evidence>
<accession>A0A0C9TIE9</accession>
<evidence type="ECO:0000256" key="5">
    <source>
        <dbReference type="ARBA" id="ARBA00023136"/>
    </source>
</evidence>
<dbReference type="Proteomes" id="UP000053647">
    <property type="component" value="Unassembled WGS sequence"/>
</dbReference>
<dbReference type="InterPro" id="IPR051292">
    <property type="entry name" value="Xyl/GlcA_transferase"/>
</dbReference>
<dbReference type="Pfam" id="PF13896">
    <property type="entry name" value="Glyco_transf_49"/>
    <property type="match status" value="1"/>
</dbReference>
<name>A0A0C9TIE9_PAXIN</name>
<evidence type="ECO:0000313" key="8">
    <source>
        <dbReference type="EMBL" id="KIJ15500.1"/>
    </source>
</evidence>
<dbReference type="EMBL" id="KN819336">
    <property type="protein sequence ID" value="KIJ15500.1"/>
    <property type="molecule type" value="Genomic_DNA"/>
</dbReference>
<evidence type="ECO:0000256" key="6">
    <source>
        <dbReference type="ARBA" id="ARBA00023180"/>
    </source>
</evidence>
<dbReference type="AlphaFoldDB" id="A0A0C9TIE9"/>
<comment type="subcellular location">
    <subcellularLocation>
        <location evidence="1">Membrane</location>
        <topology evidence="1">Single-pass type II membrane protein</topology>
    </subcellularLocation>
</comment>
<keyword evidence="6" id="KW-0325">Glycoprotein</keyword>
<evidence type="ECO:0000256" key="4">
    <source>
        <dbReference type="ARBA" id="ARBA00022989"/>
    </source>
</evidence>
<evidence type="ECO:0000256" key="1">
    <source>
        <dbReference type="ARBA" id="ARBA00004606"/>
    </source>
</evidence>
<evidence type="ECO:0000256" key="2">
    <source>
        <dbReference type="ARBA" id="ARBA00022692"/>
    </source>
</evidence>